<evidence type="ECO:0000313" key="2">
    <source>
        <dbReference type="EMBL" id="MBD3914505.1"/>
    </source>
</evidence>
<dbReference type="Proteomes" id="UP000649289">
    <property type="component" value="Unassembled WGS sequence"/>
</dbReference>
<dbReference type="PROSITE" id="PS51257">
    <property type="entry name" value="PROKAR_LIPOPROTEIN"/>
    <property type="match status" value="1"/>
</dbReference>
<protein>
    <submittedName>
        <fullName evidence="2">Uncharacterized protein</fullName>
    </submittedName>
</protein>
<evidence type="ECO:0000313" key="3">
    <source>
        <dbReference type="Proteomes" id="UP000649289"/>
    </source>
</evidence>
<evidence type="ECO:0000256" key="1">
    <source>
        <dbReference type="SAM" id="MobiDB-lite"/>
    </source>
</evidence>
<sequence>MRLRPPAAVLSLVALLAAGCSSDPQETYCRAVEAHQGELTEIAASDDSGAVLDALDAYDDLASKAPRDIADDWEDVIVPLRDLQQALGDNGVDPSAYSAEKPPAGVDQTAQGEIEAAAREVGSERTVAAMAAVEQQALDVCGTPLSR</sequence>
<keyword evidence="3" id="KW-1185">Reference proteome</keyword>
<dbReference type="RefSeq" id="WP_191198842.1">
    <property type="nucleotide sequence ID" value="NZ_BAAAPA010000004.1"/>
</dbReference>
<name>A0ABR8MIF1_9ACTN</name>
<accession>A0ABR8MIF1</accession>
<feature type="region of interest" description="Disordered" evidence="1">
    <location>
        <begin position="88"/>
        <end position="110"/>
    </location>
</feature>
<proteinExistence type="predicted"/>
<comment type="caution">
    <text evidence="2">The sequence shown here is derived from an EMBL/GenBank/DDBJ whole genome shotgun (WGS) entry which is preliminary data.</text>
</comment>
<reference evidence="2 3" key="1">
    <citation type="submission" date="2020-09" db="EMBL/GenBank/DDBJ databases">
        <title>novel species in genus Nocardioides.</title>
        <authorList>
            <person name="Zhang G."/>
        </authorList>
    </citation>
    <scope>NUCLEOTIDE SEQUENCE [LARGE SCALE GENOMIC DNA]</scope>
    <source>
        <strain evidence="2 3">19197</strain>
    </source>
</reference>
<dbReference type="EMBL" id="JACXYY010000003">
    <property type="protein sequence ID" value="MBD3914505.1"/>
    <property type="molecule type" value="Genomic_DNA"/>
</dbReference>
<organism evidence="2 3">
    <name type="scientific">Nocardioides hwasunensis</name>
    <dbReference type="NCBI Taxonomy" id="397258"/>
    <lineage>
        <taxon>Bacteria</taxon>
        <taxon>Bacillati</taxon>
        <taxon>Actinomycetota</taxon>
        <taxon>Actinomycetes</taxon>
        <taxon>Propionibacteriales</taxon>
        <taxon>Nocardioidaceae</taxon>
        <taxon>Nocardioides</taxon>
    </lineage>
</organism>
<gene>
    <name evidence="2" type="ORF">IEZ25_07750</name>
</gene>